<sequence>MSASVSASASAPTPSGTAPKFIDSPYKDVTVNTDWNTDGMRSRNANGTVVDVTSAMPANLSTLTWAFVTGECGSSSPSPVGENLAGMLPATFAATNIPMFVNAGKKYVVSTGGAAGAFTCGSDAGFTKFINNYYSANMIGIDFDIEAGQSQAQIIELVKRVIVAQKTYPQLRFSFTLATLATSPAGATVATDMGANSPNPLGDTGKVVMNAIQSQGLTNYTINLMTMDYGNPPSNGICVVSGGQCQMGQSAIQAAMDLHNFYKLPYSQIEVTPMIAANDVGGETFTLADADVVSAFVKQNGLAGVHHWSFDRDIAGTNGSANLAFTNRFLTNLGQ</sequence>
<proteinExistence type="predicted"/>
<evidence type="ECO:0008006" key="3">
    <source>
        <dbReference type="Google" id="ProtNLM"/>
    </source>
</evidence>
<protein>
    <recommendedName>
        <fullName evidence="3">Chitinase</fullName>
    </recommendedName>
</protein>
<dbReference type="PANTHER" id="PTHR42976:SF1">
    <property type="entry name" value="GH18 DOMAIN-CONTAINING PROTEIN-RELATED"/>
    <property type="match status" value="1"/>
</dbReference>
<dbReference type="RefSeq" id="WP_203539168.1">
    <property type="nucleotide sequence ID" value="NZ_JAESND010000007.1"/>
</dbReference>
<organism evidence="1 2">
    <name type="scientific">Jeongeupia naejangsanensis</name>
    <dbReference type="NCBI Taxonomy" id="613195"/>
    <lineage>
        <taxon>Bacteria</taxon>
        <taxon>Pseudomonadati</taxon>
        <taxon>Pseudomonadota</taxon>
        <taxon>Betaproteobacteria</taxon>
        <taxon>Neisseriales</taxon>
        <taxon>Chitinibacteraceae</taxon>
        <taxon>Jeongeupia</taxon>
    </lineage>
</organism>
<dbReference type="EMBL" id="JAESND010000007">
    <property type="protein sequence ID" value="MBM3116935.1"/>
    <property type="molecule type" value="Genomic_DNA"/>
</dbReference>
<dbReference type="InterPro" id="IPR052750">
    <property type="entry name" value="GH18_Chitinase"/>
</dbReference>
<dbReference type="InterPro" id="IPR017853">
    <property type="entry name" value="GH"/>
</dbReference>
<reference evidence="1 2" key="1">
    <citation type="submission" date="2021-01" db="EMBL/GenBank/DDBJ databases">
        <title>Draft Genome Sequence and Polyhydroxyalkanoate Biosynthetic Potential of Jeongeupia naejangsanensis Type Strain DSM 24253.</title>
        <authorList>
            <person name="Turrini P."/>
            <person name="Artuso I."/>
            <person name="Lugli G.A."/>
            <person name="Frangipani E."/>
            <person name="Ventura M."/>
            <person name="Visca P."/>
        </authorList>
    </citation>
    <scope>NUCLEOTIDE SEQUENCE [LARGE SCALE GENOMIC DNA]</scope>
    <source>
        <strain evidence="1 2">DSM 24253</strain>
    </source>
</reference>
<gene>
    <name evidence="1" type="ORF">JMJ54_13960</name>
</gene>
<evidence type="ECO:0000313" key="1">
    <source>
        <dbReference type="EMBL" id="MBM3116935.1"/>
    </source>
</evidence>
<evidence type="ECO:0000313" key="2">
    <source>
        <dbReference type="Proteomes" id="UP000809431"/>
    </source>
</evidence>
<dbReference type="PANTHER" id="PTHR42976">
    <property type="entry name" value="BIFUNCTIONAL CHITINASE/LYSOZYME-RELATED"/>
    <property type="match status" value="1"/>
</dbReference>
<keyword evidence="2" id="KW-1185">Reference proteome</keyword>
<name>A0ABS2BNB5_9NEIS</name>
<dbReference type="Gene3D" id="3.20.20.80">
    <property type="entry name" value="Glycosidases"/>
    <property type="match status" value="1"/>
</dbReference>
<dbReference type="SUPFAM" id="SSF51445">
    <property type="entry name" value="(Trans)glycosidases"/>
    <property type="match status" value="1"/>
</dbReference>
<accession>A0ABS2BNB5</accession>
<comment type="caution">
    <text evidence="1">The sequence shown here is derived from an EMBL/GenBank/DDBJ whole genome shotgun (WGS) entry which is preliminary data.</text>
</comment>
<dbReference type="Proteomes" id="UP000809431">
    <property type="component" value="Unassembled WGS sequence"/>
</dbReference>